<feature type="compositionally biased region" description="Pro residues" evidence="1">
    <location>
        <begin position="58"/>
        <end position="67"/>
    </location>
</feature>
<evidence type="ECO:0000313" key="3">
    <source>
        <dbReference type="Proteomes" id="UP000663865"/>
    </source>
</evidence>
<evidence type="ECO:0000313" key="2">
    <source>
        <dbReference type="EMBL" id="CAF3722675.1"/>
    </source>
</evidence>
<organism evidence="2 3">
    <name type="scientific">Rotaria socialis</name>
    <dbReference type="NCBI Taxonomy" id="392032"/>
    <lineage>
        <taxon>Eukaryota</taxon>
        <taxon>Metazoa</taxon>
        <taxon>Spiralia</taxon>
        <taxon>Gnathifera</taxon>
        <taxon>Rotifera</taxon>
        <taxon>Eurotatoria</taxon>
        <taxon>Bdelloidea</taxon>
        <taxon>Philodinida</taxon>
        <taxon>Philodinidae</taxon>
        <taxon>Rotaria</taxon>
    </lineage>
</organism>
<dbReference type="Proteomes" id="UP000663865">
    <property type="component" value="Unassembled WGS sequence"/>
</dbReference>
<evidence type="ECO:0000256" key="1">
    <source>
        <dbReference type="SAM" id="MobiDB-lite"/>
    </source>
</evidence>
<feature type="region of interest" description="Disordered" evidence="1">
    <location>
        <begin position="1"/>
        <end position="123"/>
    </location>
</feature>
<sequence length="123" mass="13998">PPQTTWTHRNISLPINQNIQPPEQRPVKRPTQNNYNSPPNFMPPPFTPQHTYNIFSPIHPPPPPPKMPEGNKIIPSYLPRQILNTPSPHNMHISPKSFQYNTPIKSPCSPPDLKTPIKSPQPL</sequence>
<feature type="non-terminal residue" evidence="2">
    <location>
        <position position="1"/>
    </location>
</feature>
<accession>A0A818WBN4</accession>
<dbReference type="EMBL" id="CAJNYV010005091">
    <property type="protein sequence ID" value="CAF3722675.1"/>
    <property type="molecule type" value="Genomic_DNA"/>
</dbReference>
<comment type="caution">
    <text evidence="2">The sequence shown here is derived from an EMBL/GenBank/DDBJ whole genome shotgun (WGS) entry which is preliminary data.</text>
</comment>
<feature type="compositionally biased region" description="Polar residues" evidence="1">
    <location>
        <begin position="1"/>
        <end position="21"/>
    </location>
</feature>
<protein>
    <submittedName>
        <fullName evidence="2">Uncharacterized protein</fullName>
    </submittedName>
</protein>
<dbReference type="AlphaFoldDB" id="A0A818WBN4"/>
<name>A0A818WBN4_9BILA</name>
<proteinExistence type="predicted"/>
<gene>
    <name evidence="2" type="ORF">KIK155_LOCUS28083</name>
</gene>
<reference evidence="2" key="1">
    <citation type="submission" date="2021-02" db="EMBL/GenBank/DDBJ databases">
        <authorList>
            <person name="Nowell W R."/>
        </authorList>
    </citation>
    <scope>NUCLEOTIDE SEQUENCE</scope>
</reference>